<sequence>MREKPDMPDRPDTWAFLIAWFQDHWPSFYAGLIGTGVAALRVAYGGGTLRQMLLEAPLCGLITVSACGGFELFSLSSTTAPFFGGIIGLLGVEGVRKLADRYLDRKVDLQ</sequence>
<reference evidence="2" key="1">
    <citation type="submission" date="2023-08" db="EMBL/GenBank/DDBJ databases">
        <title>Functional and genomic diversity of the sorghum phyllosphere microbiome.</title>
        <authorList>
            <person name="Shade A."/>
        </authorList>
    </citation>
    <scope>NUCLEOTIDE SEQUENCE</scope>
    <source>
        <strain evidence="2">SORGH_AS_0201</strain>
    </source>
</reference>
<evidence type="ECO:0000256" key="1">
    <source>
        <dbReference type="SAM" id="Phobius"/>
    </source>
</evidence>
<protein>
    <submittedName>
        <fullName evidence="2">Lambda family phage holin</fullName>
    </submittedName>
</protein>
<keyword evidence="1" id="KW-0812">Transmembrane</keyword>
<dbReference type="EMBL" id="JAVJAF010000001">
    <property type="protein sequence ID" value="MDR6233527.1"/>
    <property type="molecule type" value="Genomic_DNA"/>
</dbReference>
<keyword evidence="1" id="KW-0472">Membrane</keyword>
<dbReference type="Pfam" id="PF05106">
    <property type="entry name" value="Phage_holin_3_1"/>
    <property type="match status" value="1"/>
</dbReference>
<keyword evidence="1" id="KW-1133">Transmembrane helix</keyword>
<evidence type="ECO:0000313" key="3">
    <source>
        <dbReference type="Proteomes" id="UP001268036"/>
    </source>
</evidence>
<organism evidence="2 3">
    <name type="scientific">Pseudomonas oryzihabitans</name>
    <dbReference type="NCBI Taxonomy" id="47885"/>
    <lineage>
        <taxon>Bacteria</taxon>
        <taxon>Pseudomonadati</taxon>
        <taxon>Pseudomonadota</taxon>
        <taxon>Gammaproteobacteria</taxon>
        <taxon>Pseudomonadales</taxon>
        <taxon>Pseudomonadaceae</taxon>
        <taxon>Pseudomonas</taxon>
    </lineage>
</organism>
<proteinExistence type="predicted"/>
<evidence type="ECO:0000313" key="2">
    <source>
        <dbReference type="EMBL" id="MDR6233527.1"/>
    </source>
</evidence>
<dbReference type="NCBIfam" id="TIGR01594">
    <property type="entry name" value="holin_lambda"/>
    <property type="match status" value="1"/>
</dbReference>
<dbReference type="InterPro" id="IPR006481">
    <property type="entry name" value="Phage_lambda_GpS_holin"/>
</dbReference>
<feature type="transmembrane region" description="Helical" evidence="1">
    <location>
        <begin position="27"/>
        <end position="44"/>
    </location>
</feature>
<comment type="caution">
    <text evidence="2">The sequence shown here is derived from an EMBL/GenBank/DDBJ whole genome shotgun (WGS) entry which is preliminary data.</text>
</comment>
<gene>
    <name evidence="2" type="ORF">QE440_001268</name>
</gene>
<accession>A0AAJ2BNW7</accession>
<name>A0AAJ2BNW7_9PSED</name>
<feature type="transmembrane region" description="Helical" evidence="1">
    <location>
        <begin position="81"/>
        <end position="99"/>
    </location>
</feature>
<dbReference type="AlphaFoldDB" id="A0AAJ2BNW7"/>
<dbReference type="Proteomes" id="UP001268036">
    <property type="component" value="Unassembled WGS sequence"/>
</dbReference>